<dbReference type="InterPro" id="IPR051340">
    <property type="entry name" value="Haloalkane_dehalogenase"/>
</dbReference>
<sequence>MEFTMPSSAPASTDPHPRKDITVDGVNISYVDTGDPNGRTIVFLHGNPTSSYLWRNIIPHVSESVRCLAPDLVGMGKSGKTPDGQYRFADHARYLDGWFESLQITNTILVVHDWGSALGFHWAHRNPDRISGLAYMEALVRPLEWDEWPEQARGIFQAMRSNAGEEIVLTKNVFVEKILPASILRGLSEEE</sequence>
<feature type="non-terminal residue" evidence="4">
    <location>
        <position position="191"/>
    </location>
</feature>
<feature type="compositionally biased region" description="Polar residues" evidence="2">
    <location>
        <begin position="1"/>
        <end position="11"/>
    </location>
</feature>
<name>A0A382RGR8_9ZZZZ</name>
<dbReference type="InterPro" id="IPR000639">
    <property type="entry name" value="Epox_hydrolase-like"/>
</dbReference>
<gene>
    <name evidence="4" type="ORF">METZ01_LOCUS349191</name>
</gene>
<evidence type="ECO:0000313" key="4">
    <source>
        <dbReference type="EMBL" id="SVC96337.1"/>
    </source>
</evidence>
<feature type="region of interest" description="Disordered" evidence="2">
    <location>
        <begin position="1"/>
        <end position="20"/>
    </location>
</feature>
<dbReference type="Gene3D" id="3.40.50.1820">
    <property type="entry name" value="alpha/beta hydrolase"/>
    <property type="match status" value="1"/>
</dbReference>
<dbReference type="EMBL" id="UINC01121285">
    <property type="protein sequence ID" value="SVC96337.1"/>
    <property type="molecule type" value="Genomic_DNA"/>
</dbReference>
<protein>
    <recommendedName>
        <fullName evidence="3">AB hydrolase-1 domain-containing protein</fullName>
    </recommendedName>
</protein>
<evidence type="ECO:0000259" key="3">
    <source>
        <dbReference type="Pfam" id="PF00561"/>
    </source>
</evidence>
<dbReference type="SUPFAM" id="SSF53474">
    <property type="entry name" value="alpha/beta-Hydrolases"/>
    <property type="match status" value="1"/>
</dbReference>
<dbReference type="Pfam" id="PF00561">
    <property type="entry name" value="Abhydrolase_1"/>
    <property type="match status" value="1"/>
</dbReference>
<dbReference type="PANTHER" id="PTHR42977:SF3">
    <property type="entry name" value="AB HYDROLASE-1 DOMAIN-CONTAINING PROTEIN"/>
    <property type="match status" value="1"/>
</dbReference>
<dbReference type="InterPro" id="IPR000073">
    <property type="entry name" value="AB_hydrolase_1"/>
</dbReference>
<organism evidence="4">
    <name type="scientific">marine metagenome</name>
    <dbReference type="NCBI Taxonomy" id="408172"/>
    <lineage>
        <taxon>unclassified sequences</taxon>
        <taxon>metagenomes</taxon>
        <taxon>ecological metagenomes</taxon>
    </lineage>
</organism>
<dbReference type="AlphaFoldDB" id="A0A382RGR8"/>
<feature type="domain" description="AB hydrolase-1" evidence="3">
    <location>
        <begin position="40"/>
        <end position="161"/>
    </location>
</feature>
<dbReference type="PRINTS" id="PR00412">
    <property type="entry name" value="EPOXHYDRLASE"/>
</dbReference>
<evidence type="ECO:0000256" key="1">
    <source>
        <dbReference type="ARBA" id="ARBA00022801"/>
    </source>
</evidence>
<evidence type="ECO:0000256" key="2">
    <source>
        <dbReference type="SAM" id="MobiDB-lite"/>
    </source>
</evidence>
<accession>A0A382RGR8</accession>
<dbReference type="InterPro" id="IPR029058">
    <property type="entry name" value="AB_hydrolase_fold"/>
</dbReference>
<dbReference type="PANTHER" id="PTHR42977">
    <property type="entry name" value="HYDROLASE-RELATED"/>
    <property type="match status" value="1"/>
</dbReference>
<proteinExistence type="predicted"/>
<reference evidence="4" key="1">
    <citation type="submission" date="2018-05" db="EMBL/GenBank/DDBJ databases">
        <authorList>
            <person name="Lanie J.A."/>
            <person name="Ng W.-L."/>
            <person name="Kazmierczak K.M."/>
            <person name="Andrzejewski T.M."/>
            <person name="Davidsen T.M."/>
            <person name="Wayne K.J."/>
            <person name="Tettelin H."/>
            <person name="Glass J.I."/>
            <person name="Rusch D."/>
            <person name="Podicherti R."/>
            <person name="Tsui H.-C.T."/>
            <person name="Winkler M.E."/>
        </authorList>
    </citation>
    <scope>NUCLEOTIDE SEQUENCE</scope>
</reference>
<keyword evidence="1" id="KW-0378">Hydrolase</keyword>
<dbReference type="GO" id="GO:0004301">
    <property type="term" value="F:epoxide hydrolase activity"/>
    <property type="evidence" value="ECO:0007669"/>
    <property type="project" value="TreeGrafter"/>
</dbReference>
<dbReference type="NCBIfam" id="NF002938">
    <property type="entry name" value="PRK03592.1"/>
    <property type="match status" value="1"/>
</dbReference>